<evidence type="ECO:0000313" key="2">
    <source>
        <dbReference type="Proteomes" id="UP001556692"/>
    </source>
</evidence>
<dbReference type="EMBL" id="JBDPGJ010000001">
    <property type="protein sequence ID" value="MEX0404553.1"/>
    <property type="molecule type" value="Genomic_DNA"/>
</dbReference>
<comment type="caution">
    <text evidence="1">The sequence shown here is derived from an EMBL/GenBank/DDBJ whole genome shotgun (WGS) entry which is preliminary data.</text>
</comment>
<name>A0ABV3SCT0_9HYPH</name>
<protein>
    <submittedName>
        <fullName evidence="1">DUF982 domain-containing protein</fullName>
    </submittedName>
</protein>
<organism evidence="1 2">
    <name type="scientific">Aquibium pacificus</name>
    <dbReference type="NCBI Taxonomy" id="3153579"/>
    <lineage>
        <taxon>Bacteria</taxon>
        <taxon>Pseudomonadati</taxon>
        <taxon>Pseudomonadota</taxon>
        <taxon>Alphaproteobacteria</taxon>
        <taxon>Hyphomicrobiales</taxon>
        <taxon>Phyllobacteriaceae</taxon>
        <taxon>Aquibium</taxon>
    </lineage>
</organism>
<keyword evidence="2" id="KW-1185">Reference proteome</keyword>
<dbReference type="Gene3D" id="6.10.250.730">
    <property type="match status" value="1"/>
</dbReference>
<accession>A0ABV3SCT0</accession>
<dbReference type="Pfam" id="PF06169">
    <property type="entry name" value="DUF982"/>
    <property type="match status" value="1"/>
</dbReference>
<evidence type="ECO:0000313" key="1">
    <source>
        <dbReference type="EMBL" id="MEX0404553.1"/>
    </source>
</evidence>
<gene>
    <name evidence="1" type="ORF">ABGN05_02630</name>
</gene>
<dbReference type="Proteomes" id="UP001556692">
    <property type="component" value="Unassembled WGS sequence"/>
</dbReference>
<dbReference type="InterPro" id="IPR010385">
    <property type="entry name" value="DUF982"/>
</dbReference>
<sequence>MRMLKDRRFKSSIVIEPRLGRVREVRSLREAAEALLRDWPGTDLPRRQKAMASCLSALKGDVQPHRARRDFIEAAREARLLMGD</sequence>
<reference evidence="1 2" key="1">
    <citation type="submission" date="2024-05" db="EMBL/GenBank/DDBJ databases">
        <authorList>
            <person name="Jiang F."/>
        </authorList>
    </citation>
    <scope>NUCLEOTIDE SEQUENCE [LARGE SCALE GENOMIC DNA]</scope>
    <source>
        <strain evidence="1 2">LZ166</strain>
    </source>
</reference>
<dbReference type="RefSeq" id="WP_367952438.1">
    <property type="nucleotide sequence ID" value="NZ_JBDPGJ010000001.1"/>
</dbReference>
<proteinExistence type="predicted"/>